<dbReference type="AlphaFoldDB" id="A0AAN7BKD7"/>
<proteinExistence type="predicted"/>
<reference evidence="2" key="2">
    <citation type="submission" date="2023-05" db="EMBL/GenBank/DDBJ databases">
        <authorList>
            <consortium name="Lawrence Berkeley National Laboratory"/>
            <person name="Steindorff A."/>
            <person name="Hensen N."/>
            <person name="Bonometti L."/>
            <person name="Westerberg I."/>
            <person name="Brannstrom I.O."/>
            <person name="Guillou S."/>
            <person name="Cros-Aarteil S."/>
            <person name="Calhoun S."/>
            <person name="Haridas S."/>
            <person name="Kuo A."/>
            <person name="Mondo S."/>
            <person name="Pangilinan J."/>
            <person name="Riley R."/>
            <person name="Labutti K."/>
            <person name="Andreopoulos B."/>
            <person name="Lipzen A."/>
            <person name="Chen C."/>
            <person name="Yanf M."/>
            <person name="Daum C."/>
            <person name="Ng V."/>
            <person name="Clum A."/>
            <person name="Ohm R."/>
            <person name="Martin F."/>
            <person name="Silar P."/>
            <person name="Natvig D."/>
            <person name="Lalanne C."/>
            <person name="Gautier V."/>
            <person name="Ament-Velasquez S.L."/>
            <person name="Kruys A."/>
            <person name="Hutchinson M.I."/>
            <person name="Powell A.J."/>
            <person name="Barry K."/>
            <person name="Miller A.N."/>
            <person name="Grigoriev I.V."/>
            <person name="Debuchy R."/>
            <person name="Gladieux P."/>
            <person name="Thoren M.H."/>
            <person name="Johannesson H."/>
        </authorList>
    </citation>
    <scope>NUCLEOTIDE SEQUENCE</scope>
    <source>
        <strain evidence="2">CBS 990.96</strain>
    </source>
</reference>
<feature type="transmembrane region" description="Helical" evidence="1">
    <location>
        <begin position="191"/>
        <end position="209"/>
    </location>
</feature>
<dbReference type="Proteomes" id="UP001301958">
    <property type="component" value="Unassembled WGS sequence"/>
</dbReference>
<feature type="transmembrane region" description="Helical" evidence="1">
    <location>
        <begin position="64"/>
        <end position="81"/>
    </location>
</feature>
<reference evidence="2" key="1">
    <citation type="journal article" date="2023" name="Mol. Phylogenet. Evol.">
        <title>Genome-scale phylogeny and comparative genomics of the fungal order Sordariales.</title>
        <authorList>
            <person name="Hensen N."/>
            <person name="Bonometti L."/>
            <person name="Westerberg I."/>
            <person name="Brannstrom I.O."/>
            <person name="Guillou S."/>
            <person name="Cros-Aarteil S."/>
            <person name="Calhoun S."/>
            <person name="Haridas S."/>
            <person name="Kuo A."/>
            <person name="Mondo S."/>
            <person name="Pangilinan J."/>
            <person name="Riley R."/>
            <person name="LaButti K."/>
            <person name="Andreopoulos B."/>
            <person name="Lipzen A."/>
            <person name="Chen C."/>
            <person name="Yan M."/>
            <person name="Daum C."/>
            <person name="Ng V."/>
            <person name="Clum A."/>
            <person name="Steindorff A."/>
            <person name="Ohm R.A."/>
            <person name="Martin F."/>
            <person name="Silar P."/>
            <person name="Natvig D.O."/>
            <person name="Lalanne C."/>
            <person name="Gautier V."/>
            <person name="Ament-Velasquez S.L."/>
            <person name="Kruys A."/>
            <person name="Hutchinson M.I."/>
            <person name="Powell A.J."/>
            <person name="Barry K."/>
            <person name="Miller A.N."/>
            <person name="Grigoriev I.V."/>
            <person name="Debuchy R."/>
            <person name="Gladieux P."/>
            <person name="Hiltunen Thoren M."/>
            <person name="Johannesson H."/>
        </authorList>
    </citation>
    <scope>NUCLEOTIDE SEQUENCE</scope>
    <source>
        <strain evidence="2">CBS 990.96</strain>
    </source>
</reference>
<evidence type="ECO:0000313" key="2">
    <source>
        <dbReference type="EMBL" id="KAK4224813.1"/>
    </source>
</evidence>
<organism evidence="2 3">
    <name type="scientific">Podospora fimiseda</name>
    <dbReference type="NCBI Taxonomy" id="252190"/>
    <lineage>
        <taxon>Eukaryota</taxon>
        <taxon>Fungi</taxon>
        <taxon>Dikarya</taxon>
        <taxon>Ascomycota</taxon>
        <taxon>Pezizomycotina</taxon>
        <taxon>Sordariomycetes</taxon>
        <taxon>Sordariomycetidae</taxon>
        <taxon>Sordariales</taxon>
        <taxon>Podosporaceae</taxon>
        <taxon>Podospora</taxon>
    </lineage>
</organism>
<keyword evidence="1" id="KW-0812">Transmembrane</keyword>
<evidence type="ECO:0000256" key="1">
    <source>
        <dbReference type="SAM" id="Phobius"/>
    </source>
</evidence>
<dbReference type="PANTHER" id="PTHR35043:SF7">
    <property type="entry name" value="TRANSCRIPTION FACTOR DOMAIN-CONTAINING PROTEIN"/>
    <property type="match status" value="1"/>
</dbReference>
<accession>A0AAN7BKD7</accession>
<keyword evidence="3" id="KW-1185">Reference proteome</keyword>
<sequence length="434" mass="50788">MFTPNITQEHNVKVGFVQDPDGRGTIGIIWVCLTVLILNTWTIIHPNIEPKEHSEWRSWGHKVYLAIIAAFAPDAVAATAFRQWRCARNGYKDLKGCLPWWTLEHAFYAEMGGYRVVSTSSNVPQEYAFRCRQLIWLHERKLIDIPHIDKKQLEERSKAEPIGKFVAGCQSSWFLISTLARVGQKLEITTLEAEMFPFVAVTWLVYWWWWRKPSQLTTYTEIPVPDLTEQVLIEMATDICCFDRTPPWWRPMPKEMHPRKWDYYWMVKRIQINTFSFEDPIDKVPSRLLNAVRGTMAEWEVVDWYRSSITEGHPNEWDVWDGLVIYAVGVWLYGFPLIVWDSEFPTEIERQLWRIANVGSIGLITLWAPVGYTLHRIGGTNPKPWKETAYYFIVFVVFLGRLYVMVEIFMGLRSCVPAVFETVDWSVYIPHIGS</sequence>
<dbReference type="EMBL" id="MU865382">
    <property type="protein sequence ID" value="KAK4224813.1"/>
    <property type="molecule type" value="Genomic_DNA"/>
</dbReference>
<gene>
    <name evidence="2" type="ORF">QBC38DRAFT_484523</name>
</gene>
<protein>
    <submittedName>
        <fullName evidence="2">Uncharacterized protein</fullName>
    </submittedName>
</protein>
<keyword evidence="1" id="KW-0472">Membrane</keyword>
<comment type="caution">
    <text evidence="2">The sequence shown here is derived from an EMBL/GenBank/DDBJ whole genome shotgun (WGS) entry which is preliminary data.</text>
</comment>
<feature type="transmembrane region" description="Helical" evidence="1">
    <location>
        <begin position="390"/>
        <end position="410"/>
    </location>
</feature>
<feature type="transmembrane region" description="Helical" evidence="1">
    <location>
        <begin position="26"/>
        <end position="44"/>
    </location>
</feature>
<evidence type="ECO:0000313" key="3">
    <source>
        <dbReference type="Proteomes" id="UP001301958"/>
    </source>
</evidence>
<name>A0AAN7BKD7_9PEZI</name>
<feature type="transmembrane region" description="Helical" evidence="1">
    <location>
        <begin position="352"/>
        <end position="370"/>
    </location>
</feature>
<feature type="transmembrane region" description="Helical" evidence="1">
    <location>
        <begin position="323"/>
        <end position="340"/>
    </location>
</feature>
<dbReference type="PANTHER" id="PTHR35043">
    <property type="entry name" value="TRANSCRIPTION FACTOR DOMAIN-CONTAINING PROTEIN"/>
    <property type="match status" value="1"/>
</dbReference>
<keyword evidence="1" id="KW-1133">Transmembrane helix</keyword>